<feature type="signal peptide" evidence="1">
    <location>
        <begin position="1"/>
        <end position="20"/>
    </location>
</feature>
<accession>A0ABQ5ZZ78</accession>
<keyword evidence="1" id="KW-0732">Signal</keyword>
<evidence type="ECO:0000256" key="1">
    <source>
        <dbReference type="SAM" id="SignalP"/>
    </source>
</evidence>
<evidence type="ECO:0000313" key="2">
    <source>
        <dbReference type="EMBL" id="GLR65514.1"/>
    </source>
</evidence>
<dbReference type="RefSeq" id="WP_284256014.1">
    <property type="nucleotide sequence ID" value="NZ_BSOS01000005.1"/>
</dbReference>
<reference evidence="3" key="1">
    <citation type="journal article" date="2019" name="Int. J. Syst. Evol. Microbiol.">
        <title>The Global Catalogue of Microorganisms (GCM) 10K type strain sequencing project: providing services to taxonomists for standard genome sequencing and annotation.</title>
        <authorList>
            <consortium name="The Broad Institute Genomics Platform"/>
            <consortium name="The Broad Institute Genome Sequencing Center for Infectious Disease"/>
            <person name="Wu L."/>
            <person name="Ma J."/>
        </authorList>
    </citation>
    <scope>NUCLEOTIDE SEQUENCE [LARGE SCALE GENOMIC DNA]</scope>
    <source>
        <strain evidence="3">NBRC 112502</strain>
    </source>
</reference>
<feature type="chain" id="PRO_5045083091" evidence="1">
    <location>
        <begin position="21"/>
        <end position="113"/>
    </location>
</feature>
<protein>
    <submittedName>
        <fullName evidence="2">Uncharacterized protein</fullName>
    </submittedName>
</protein>
<proteinExistence type="predicted"/>
<gene>
    <name evidence="2" type="ORF">GCM10010909_01920</name>
</gene>
<evidence type="ECO:0000313" key="3">
    <source>
        <dbReference type="Proteomes" id="UP001156641"/>
    </source>
</evidence>
<keyword evidence="3" id="KW-1185">Reference proteome</keyword>
<organism evidence="2 3">
    <name type="scientific">Acidocella aquatica</name>
    <dbReference type="NCBI Taxonomy" id="1922313"/>
    <lineage>
        <taxon>Bacteria</taxon>
        <taxon>Pseudomonadati</taxon>
        <taxon>Pseudomonadota</taxon>
        <taxon>Alphaproteobacteria</taxon>
        <taxon>Acetobacterales</taxon>
        <taxon>Acidocellaceae</taxon>
        <taxon>Acidocella</taxon>
    </lineage>
</organism>
<comment type="caution">
    <text evidence="2">The sequence shown here is derived from an EMBL/GenBank/DDBJ whole genome shotgun (WGS) entry which is preliminary data.</text>
</comment>
<sequence>MLRYLLMTGLLAVAAGQARAADWYEVNASNTKCLDMAVAAPADGIGYLATPEGTQAAYQGIGETVTSTRVSDANGASIVVMHIIDSNGDRFLNFTFYPSLADCQYVLAQSGTH</sequence>
<dbReference type="EMBL" id="BSOS01000005">
    <property type="protein sequence ID" value="GLR65514.1"/>
    <property type="molecule type" value="Genomic_DNA"/>
</dbReference>
<name>A0ABQ5ZZ78_9PROT</name>
<dbReference type="Proteomes" id="UP001156641">
    <property type="component" value="Unassembled WGS sequence"/>
</dbReference>